<keyword evidence="3" id="KW-1185">Reference proteome</keyword>
<dbReference type="PANTHER" id="PTHR37024:SF5">
    <property type="entry name" value="IMPA N-TERMINAL DOMAIN-CONTAINING PROTEIN"/>
    <property type="match status" value="1"/>
</dbReference>
<feature type="domain" description="ImpA N-terminal" evidence="1">
    <location>
        <begin position="20"/>
        <end position="108"/>
    </location>
</feature>
<organism evidence="2 3">
    <name type="scientific">Enterovibrio gelatinilyticus</name>
    <dbReference type="NCBI Taxonomy" id="2899819"/>
    <lineage>
        <taxon>Bacteria</taxon>
        <taxon>Pseudomonadati</taxon>
        <taxon>Pseudomonadota</taxon>
        <taxon>Gammaproteobacteria</taxon>
        <taxon>Vibrionales</taxon>
        <taxon>Vibrionaceae</taxon>
        <taxon>Enterovibrio</taxon>
    </lineage>
</organism>
<dbReference type="Proteomes" id="UP001149400">
    <property type="component" value="Unassembled WGS sequence"/>
</dbReference>
<dbReference type="InterPro" id="IPR010657">
    <property type="entry name" value="ImpA_N"/>
</dbReference>
<protein>
    <submittedName>
        <fullName evidence="2">Type VI secretion system ImpA family N-terminal domain-containing protein</fullName>
    </submittedName>
</protein>
<name>A0ABT5QZD6_9GAMM</name>
<proteinExistence type="predicted"/>
<reference evidence="2" key="1">
    <citation type="submission" date="2021-12" db="EMBL/GenBank/DDBJ databases">
        <title>Enterovibrio ZSDZ35 sp. nov. and Enterovibrio ZSDZ42 sp. nov., isolated from coastal seawater in Qingdao.</title>
        <authorList>
            <person name="Zhang P."/>
        </authorList>
    </citation>
    <scope>NUCLEOTIDE SEQUENCE</scope>
    <source>
        <strain evidence="2">ZSDZ42</strain>
    </source>
</reference>
<evidence type="ECO:0000259" key="1">
    <source>
        <dbReference type="Pfam" id="PF06812"/>
    </source>
</evidence>
<accession>A0ABT5QZD6</accession>
<dbReference type="RefSeq" id="WP_274164252.1">
    <property type="nucleotide sequence ID" value="NZ_JAJUBC010000009.1"/>
</dbReference>
<sequence>MAQWMLTDIDGIKLAADDSRLKDSADYQAIRSEINRRFNPLGGSVDWDKVRTLCEKVATSDGADLLVAIYYTVASLKTQGLSGFANGLELQVAVLRDKHVDQNMPQAKRVELYRWMLGRMGGELRAMHPQLSQLRDLYRSERALQAIDRNLSLRGSEKVADLDVLGFTVFEHIDRLENSSRTGVVVPPPVEVKVKKQNASALVFVLGVLLGGASLYGLQYVQGSRPSPASELTVALTEPKIISVDEAQQIREEFGAQGLKHYQSQLFTRYSEKLSMLSEEDVADSFRSSMELADSFQYLFPDSKEALELSESVQRWQSSVVADFDELNERFVTARTRAANVSLMVRTGRLEQLQTLAVGLENYAISLSPVIARITYAERLIQEGNVQQAEEELHIVDKNLKSIVMKNMLLQRTLRKSDEPD</sequence>
<dbReference type="EMBL" id="JAJUBC010000009">
    <property type="protein sequence ID" value="MDD1793388.1"/>
    <property type="molecule type" value="Genomic_DNA"/>
</dbReference>
<dbReference type="Pfam" id="PF06812">
    <property type="entry name" value="ImpA_N"/>
    <property type="match status" value="1"/>
</dbReference>
<gene>
    <name evidence="2" type="ORF">LRP50_09640</name>
</gene>
<evidence type="ECO:0000313" key="3">
    <source>
        <dbReference type="Proteomes" id="UP001149400"/>
    </source>
</evidence>
<comment type="caution">
    <text evidence="2">The sequence shown here is derived from an EMBL/GenBank/DDBJ whole genome shotgun (WGS) entry which is preliminary data.</text>
</comment>
<evidence type="ECO:0000313" key="2">
    <source>
        <dbReference type="EMBL" id="MDD1793388.1"/>
    </source>
</evidence>
<dbReference type="PANTHER" id="PTHR37024">
    <property type="entry name" value="TYPE VI SECRETION SYSTEM DUF2094 AND IMPA-RELATED DOMAIN PROTEIN"/>
    <property type="match status" value="1"/>
</dbReference>